<reference evidence="1" key="1">
    <citation type="submission" date="2023-07" db="EMBL/GenBank/DDBJ databases">
        <title>Functional and genomic diversity of the sorghum phyllosphere microbiome.</title>
        <authorList>
            <person name="Shade A."/>
        </authorList>
    </citation>
    <scope>NUCLEOTIDE SEQUENCE</scope>
    <source>
        <strain evidence="1">SORGH_AS_0908</strain>
    </source>
</reference>
<dbReference type="Proteomes" id="UP001234354">
    <property type="component" value="Unassembled WGS sequence"/>
</dbReference>
<proteinExistence type="predicted"/>
<protein>
    <submittedName>
        <fullName evidence="1">Uncharacterized protein</fullName>
    </submittedName>
</protein>
<dbReference type="RefSeq" id="WP_205956643.1">
    <property type="nucleotide sequence ID" value="NZ_JAUTBB010000001.1"/>
</dbReference>
<comment type="caution">
    <text evidence="1">The sequence shown here is derived from an EMBL/GenBank/DDBJ whole genome shotgun (WGS) entry which is preliminary data.</text>
</comment>
<organism evidence="1 2">
    <name type="scientific">Pseudoxanthomonas winnipegensis</name>
    <dbReference type="NCBI Taxonomy" id="2480810"/>
    <lineage>
        <taxon>Bacteria</taxon>
        <taxon>Pseudomonadati</taxon>
        <taxon>Pseudomonadota</taxon>
        <taxon>Gammaproteobacteria</taxon>
        <taxon>Lysobacterales</taxon>
        <taxon>Lysobacteraceae</taxon>
        <taxon>Pseudoxanthomonas</taxon>
    </lineage>
</organism>
<sequence length="119" mass="13398">MKLSSQERLLTVNGVKILLPWPALDVVETDDKVVVLLDPSYYLKDQAYKESLKKGGAAIRNLIAFRADGVKLWEAPFPESSDYYYKIASSSPLIVNSFSSYRCEIDLEDGSIKGLEFMK</sequence>
<dbReference type="Pfam" id="PF25857">
    <property type="entry name" value="DUF7957"/>
    <property type="match status" value="1"/>
</dbReference>
<name>A0AAW8GA06_9GAMM</name>
<evidence type="ECO:0000313" key="1">
    <source>
        <dbReference type="EMBL" id="MDQ1118065.1"/>
    </source>
</evidence>
<dbReference type="InterPro" id="IPR058263">
    <property type="entry name" value="DUF7957"/>
</dbReference>
<gene>
    <name evidence="1" type="ORF">QE383_000373</name>
</gene>
<evidence type="ECO:0000313" key="2">
    <source>
        <dbReference type="Proteomes" id="UP001234354"/>
    </source>
</evidence>
<dbReference type="EMBL" id="JAUTBB010000001">
    <property type="protein sequence ID" value="MDQ1118065.1"/>
    <property type="molecule type" value="Genomic_DNA"/>
</dbReference>
<dbReference type="AlphaFoldDB" id="A0AAW8GA06"/>
<accession>A0AAW8GA06</accession>